<accession>A0A1S8WSI5</accession>
<protein>
    <recommendedName>
        <fullName evidence="4">UBA domain-containing protein</fullName>
    </recommendedName>
</protein>
<dbReference type="Gene3D" id="1.10.8.10">
    <property type="entry name" value="DNA helicase RuvA subunit, C-terminal domain"/>
    <property type="match status" value="1"/>
</dbReference>
<feature type="region of interest" description="Disordered" evidence="1">
    <location>
        <begin position="139"/>
        <end position="158"/>
    </location>
</feature>
<evidence type="ECO:0008006" key="4">
    <source>
        <dbReference type="Google" id="ProtNLM"/>
    </source>
</evidence>
<feature type="compositionally biased region" description="Basic and acidic residues" evidence="1">
    <location>
        <begin position="277"/>
        <end position="288"/>
    </location>
</feature>
<feature type="region of interest" description="Disordered" evidence="1">
    <location>
        <begin position="165"/>
        <end position="190"/>
    </location>
</feature>
<sequence>MQKMGYQPSEVREALEHQCFNNVTAIYLLLEDPKTQQNLPAQSLRTGARGSKVDILPGGAGGLAQTKPSTGLPLNDSEGKGRGAQQACKSRLLDILCTIMSDKWLNIGYEECILEPYSEPVANYNDPVRLAQSPKVSIAEGNARSPVESSSPSDRKTVAGVSWMKQSVSAGPTTTTTAVERPSVDESSSGVLPRLNLTATLKPVATETVANRAVDEGVEDLNPDAAWIRRNNTFTGKKVRPSGSDSTAPDETCPLSRAPQFFDIPTHLTSKTGQPDLIEKPAETEDRISQAGERSPMDESHIKTEQPVLKLNAAVPYKKDN</sequence>
<feature type="non-terminal residue" evidence="2">
    <location>
        <position position="321"/>
    </location>
</feature>
<evidence type="ECO:0000256" key="1">
    <source>
        <dbReference type="SAM" id="MobiDB-lite"/>
    </source>
</evidence>
<reference evidence="2 3" key="1">
    <citation type="submission" date="2015-03" db="EMBL/GenBank/DDBJ databases">
        <title>Draft genome of the nematode, Opisthorchis viverrini.</title>
        <authorList>
            <person name="Mitreva M."/>
        </authorList>
    </citation>
    <scope>NUCLEOTIDE SEQUENCE [LARGE SCALE GENOMIC DNA]</scope>
    <source>
        <strain evidence="2">Khon Kaen</strain>
    </source>
</reference>
<dbReference type="EMBL" id="KV895413">
    <property type="protein sequence ID" value="OON17398.1"/>
    <property type="molecule type" value="Genomic_DNA"/>
</dbReference>
<evidence type="ECO:0000313" key="2">
    <source>
        <dbReference type="EMBL" id="OON17398.1"/>
    </source>
</evidence>
<proteinExistence type="predicted"/>
<dbReference type="AlphaFoldDB" id="A0A1S8WSI5"/>
<name>A0A1S8WSI5_OPIVI</name>
<keyword evidence="3" id="KW-1185">Reference proteome</keyword>
<feature type="region of interest" description="Disordered" evidence="1">
    <location>
        <begin position="40"/>
        <end position="82"/>
    </location>
</feature>
<dbReference type="Proteomes" id="UP000243686">
    <property type="component" value="Unassembled WGS sequence"/>
</dbReference>
<evidence type="ECO:0000313" key="3">
    <source>
        <dbReference type="Proteomes" id="UP000243686"/>
    </source>
</evidence>
<organism evidence="2 3">
    <name type="scientific">Opisthorchis viverrini</name>
    <name type="common">Southeast Asian liver fluke</name>
    <dbReference type="NCBI Taxonomy" id="6198"/>
    <lineage>
        <taxon>Eukaryota</taxon>
        <taxon>Metazoa</taxon>
        <taxon>Spiralia</taxon>
        <taxon>Lophotrochozoa</taxon>
        <taxon>Platyhelminthes</taxon>
        <taxon>Trematoda</taxon>
        <taxon>Digenea</taxon>
        <taxon>Opisthorchiida</taxon>
        <taxon>Opisthorchiata</taxon>
        <taxon>Opisthorchiidae</taxon>
        <taxon>Opisthorchis</taxon>
    </lineage>
</organism>
<feature type="compositionally biased region" description="Polar residues" evidence="1">
    <location>
        <begin position="165"/>
        <end position="178"/>
    </location>
</feature>
<feature type="region of interest" description="Disordered" evidence="1">
    <location>
        <begin position="237"/>
        <end position="307"/>
    </location>
</feature>
<feature type="compositionally biased region" description="Basic and acidic residues" evidence="1">
    <location>
        <begin position="295"/>
        <end position="304"/>
    </location>
</feature>
<gene>
    <name evidence="2" type="ORF">X801_06763</name>
</gene>